<evidence type="ECO:0000256" key="5">
    <source>
        <dbReference type="ARBA" id="ARBA00022705"/>
    </source>
</evidence>
<gene>
    <name evidence="13" type="primary">recF</name>
    <name evidence="16" type="ORF">DN069_14450</name>
</gene>
<evidence type="ECO:0000256" key="6">
    <source>
        <dbReference type="ARBA" id="ARBA00022741"/>
    </source>
</evidence>
<dbReference type="Gene3D" id="1.20.1050.90">
    <property type="entry name" value="RecF/RecN/SMC, N-terminal domain"/>
    <property type="match status" value="1"/>
</dbReference>
<dbReference type="GO" id="GO:0005524">
    <property type="term" value="F:ATP binding"/>
    <property type="evidence" value="ECO:0007669"/>
    <property type="project" value="UniProtKB-UniRule"/>
</dbReference>
<protein>
    <recommendedName>
        <fullName evidence="3 13">DNA replication and repair protein RecF</fullName>
    </recommendedName>
</protein>
<evidence type="ECO:0000256" key="10">
    <source>
        <dbReference type="ARBA" id="ARBA00023204"/>
    </source>
</evidence>
<dbReference type="SUPFAM" id="SSF52540">
    <property type="entry name" value="P-loop containing nucleoside triphosphate hydrolases"/>
    <property type="match status" value="1"/>
</dbReference>
<dbReference type="InterPro" id="IPR027417">
    <property type="entry name" value="P-loop_NTPase"/>
</dbReference>
<evidence type="ECO:0000256" key="8">
    <source>
        <dbReference type="ARBA" id="ARBA00022840"/>
    </source>
</evidence>
<keyword evidence="9 13" id="KW-0238">DNA-binding</keyword>
<dbReference type="GO" id="GO:0006260">
    <property type="term" value="P:DNA replication"/>
    <property type="evidence" value="ECO:0007669"/>
    <property type="project" value="UniProtKB-UniRule"/>
</dbReference>
<dbReference type="AlphaFoldDB" id="A0A2X0IIR9"/>
<comment type="subcellular location">
    <subcellularLocation>
        <location evidence="1 13 14">Cytoplasm</location>
    </subcellularLocation>
</comment>
<evidence type="ECO:0000256" key="7">
    <source>
        <dbReference type="ARBA" id="ARBA00022763"/>
    </source>
</evidence>
<evidence type="ECO:0000256" key="12">
    <source>
        <dbReference type="ARBA" id="ARBA00025401"/>
    </source>
</evidence>
<sequence>MHVAHLSLADFRCYARVEVPLDPGVTAFTGPNGQGKTNLVEAVGYLATLGSHRVAGDAPLVRHGAQRAVVRGLVVRDERQTLIELELNPGKANRARINRSDNVRPRDVLGLLRTVLFAPEDLALVKGDPGERRRFLDELLTLRTPRLAGVRQDYERVLKQRNALLKSAAQARRGAGRGMDLSTLDVWDDHLARAGAELLAQRLDLVAALQPLVAGAYEELAPSGGGTTLEYRSSMGEGVPLSGGREALYAALMAALGAARKQELERGLTLVGPHRDELGLRLGELPAKGYASHGECWSYALALRLASYDLLRADGGEPVLILDDVFAELDARRRERLAERVVTGEQVLVTAAVPEDVPEALKGARYSVLNGEVTRV</sequence>
<dbReference type="Pfam" id="PF02463">
    <property type="entry name" value="SMC_N"/>
    <property type="match status" value="1"/>
</dbReference>
<feature type="domain" description="RecF/RecN/SMC N-terminal" evidence="15">
    <location>
        <begin position="3"/>
        <end position="355"/>
    </location>
</feature>
<evidence type="ECO:0000256" key="14">
    <source>
        <dbReference type="RuleBase" id="RU000578"/>
    </source>
</evidence>
<dbReference type="HAMAP" id="MF_00365">
    <property type="entry name" value="RecF"/>
    <property type="match status" value="1"/>
</dbReference>
<proteinExistence type="inferred from homology"/>
<dbReference type="GO" id="GO:0006302">
    <property type="term" value="P:double-strand break repair"/>
    <property type="evidence" value="ECO:0007669"/>
    <property type="project" value="TreeGrafter"/>
</dbReference>
<comment type="similarity">
    <text evidence="2 13 14">Belongs to the RecF family.</text>
</comment>
<evidence type="ECO:0000313" key="17">
    <source>
        <dbReference type="Proteomes" id="UP000248889"/>
    </source>
</evidence>
<dbReference type="GO" id="GO:0003697">
    <property type="term" value="F:single-stranded DNA binding"/>
    <property type="evidence" value="ECO:0007669"/>
    <property type="project" value="UniProtKB-UniRule"/>
</dbReference>
<evidence type="ECO:0000256" key="2">
    <source>
        <dbReference type="ARBA" id="ARBA00008016"/>
    </source>
</evidence>
<evidence type="ECO:0000256" key="4">
    <source>
        <dbReference type="ARBA" id="ARBA00022490"/>
    </source>
</evidence>
<evidence type="ECO:0000256" key="9">
    <source>
        <dbReference type="ARBA" id="ARBA00023125"/>
    </source>
</evidence>
<dbReference type="InterPro" id="IPR001238">
    <property type="entry name" value="DNA-binding_RecF"/>
</dbReference>
<keyword evidence="5 13" id="KW-0235">DNA replication</keyword>
<dbReference type="PROSITE" id="PS00617">
    <property type="entry name" value="RECF_1"/>
    <property type="match status" value="1"/>
</dbReference>
<keyword evidence="17" id="KW-1185">Reference proteome</keyword>
<comment type="function">
    <text evidence="12 13 14">The RecF protein is involved in DNA metabolism; it is required for DNA replication and normal SOS inducibility. RecF binds preferentially to single-stranded, linear DNA. It also seems to bind ATP.</text>
</comment>
<evidence type="ECO:0000256" key="11">
    <source>
        <dbReference type="ARBA" id="ARBA00023236"/>
    </source>
</evidence>
<dbReference type="FunFam" id="1.20.1050.90:FF:000004">
    <property type="entry name" value="DNA replication and repair protein RecF"/>
    <property type="match status" value="1"/>
</dbReference>
<dbReference type="GO" id="GO:0005737">
    <property type="term" value="C:cytoplasm"/>
    <property type="evidence" value="ECO:0007669"/>
    <property type="project" value="UniProtKB-SubCell"/>
</dbReference>
<dbReference type="InterPro" id="IPR042174">
    <property type="entry name" value="RecF_2"/>
</dbReference>
<evidence type="ECO:0000256" key="1">
    <source>
        <dbReference type="ARBA" id="ARBA00004496"/>
    </source>
</evidence>
<keyword evidence="8 13" id="KW-0067">ATP-binding</keyword>
<dbReference type="Proteomes" id="UP000248889">
    <property type="component" value="Unassembled WGS sequence"/>
</dbReference>
<feature type="binding site" evidence="13">
    <location>
        <begin position="30"/>
        <end position="37"/>
    </location>
    <ligand>
        <name>ATP</name>
        <dbReference type="ChEBI" id="CHEBI:30616"/>
    </ligand>
</feature>
<dbReference type="OrthoDB" id="9803889at2"/>
<keyword evidence="7 13" id="KW-0227">DNA damage</keyword>
<dbReference type="InterPro" id="IPR003395">
    <property type="entry name" value="RecF/RecN/SMC_N"/>
</dbReference>
<dbReference type="EMBL" id="QKYN01000055">
    <property type="protein sequence ID" value="RAG84912.1"/>
    <property type="molecule type" value="Genomic_DNA"/>
</dbReference>
<dbReference type="GO" id="GO:0000731">
    <property type="term" value="P:DNA synthesis involved in DNA repair"/>
    <property type="evidence" value="ECO:0007669"/>
    <property type="project" value="TreeGrafter"/>
</dbReference>
<keyword evidence="6 13" id="KW-0547">Nucleotide-binding</keyword>
<keyword evidence="10 13" id="KW-0234">DNA repair</keyword>
<dbReference type="PANTHER" id="PTHR32182">
    <property type="entry name" value="DNA REPLICATION AND REPAIR PROTEIN RECF"/>
    <property type="match status" value="1"/>
</dbReference>
<organism evidence="16 17">
    <name type="scientific">Streptacidiphilus pinicola</name>
    <dbReference type="NCBI Taxonomy" id="2219663"/>
    <lineage>
        <taxon>Bacteria</taxon>
        <taxon>Bacillati</taxon>
        <taxon>Actinomycetota</taxon>
        <taxon>Actinomycetes</taxon>
        <taxon>Kitasatosporales</taxon>
        <taxon>Streptomycetaceae</taxon>
        <taxon>Streptacidiphilus</taxon>
    </lineage>
</organism>
<dbReference type="Gene3D" id="3.40.50.300">
    <property type="entry name" value="P-loop containing nucleotide triphosphate hydrolases"/>
    <property type="match status" value="1"/>
</dbReference>
<dbReference type="InterPro" id="IPR018078">
    <property type="entry name" value="DNA-binding_RecF_CS"/>
</dbReference>
<dbReference type="PROSITE" id="PS00618">
    <property type="entry name" value="RECF_2"/>
    <property type="match status" value="1"/>
</dbReference>
<reference evidence="16 17" key="1">
    <citation type="submission" date="2018-06" db="EMBL/GenBank/DDBJ databases">
        <title>Streptacidiphilus pinicola sp. nov., isolated from pine grove soil.</title>
        <authorList>
            <person name="Roh S.G."/>
            <person name="Park S."/>
            <person name="Kim M.-K."/>
            <person name="Yun B.-R."/>
            <person name="Park J."/>
            <person name="Kim M.J."/>
            <person name="Kim Y.S."/>
            <person name="Kim S.B."/>
        </authorList>
    </citation>
    <scope>NUCLEOTIDE SEQUENCE [LARGE SCALE GENOMIC DNA]</scope>
    <source>
        <strain evidence="16 17">MMS16-CNU450</strain>
    </source>
</reference>
<comment type="caution">
    <text evidence="16">The sequence shown here is derived from an EMBL/GenBank/DDBJ whole genome shotgun (WGS) entry which is preliminary data.</text>
</comment>
<keyword evidence="11 13" id="KW-0742">SOS response</keyword>
<dbReference type="GO" id="GO:0009432">
    <property type="term" value="P:SOS response"/>
    <property type="evidence" value="ECO:0007669"/>
    <property type="project" value="UniProtKB-UniRule"/>
</dbReference>
<dbReference type="NCBIfam" id="TIGR00611">
    <property type="entry name" value="recf"/>
    <property type="match status" value="1"/>
</dbReference>
<dbReference type="RefSeq" id="WP_111501372.1">
    <property type="nucleotide sequence ID" value="NZ_QKYN01000055.1"/>
</dbReference>
<dbReference type="PANTHER" id="PTHR32182:SF0">
    <property type="entry name" value="DNA REPLICATION AND REPAIR PROTEIN RECF"/>
    <property type="match status" value="1"/>
</dbReference>
<accession>A0A2X0IIR9</accession>
<evidence type="ECO:0000256" key="13">
    <source>
        <dbReference type="HAMAP-Rule" id="MF_00365"/>
    </source>
</evidence>
<keyword evidence="4 13" id="KW-0963">Cytoplasm</keyword>
<evidence type="ECO:0000256" key="3">
    <source>
        <dbReference type="ARBA" id="ARBA00020170"/>
    </source>
</evidence>
<name>A0A2X0IIR9_9ACTN</name>
<evidence type="ECO:0000259" key="15">
    <source>
        <dbReference type="Pfam" id="PF02463"/>
    </source>
</evidence>
<evidence type="ECO:0000313" key="16">
    <source>
        <dbReference type="EMBL" id="RAG84912.1"/>
    </source>
</evidence>